<dbReference type="NCBIfam" id="TIGR03142">
    <property type="entry name" value="cytochro_ccmI"/>
    <property type="match status" value="1"/>
</dbReference>
<dbReference type="RefSeq" id="WP_306680340.1">
    <property type="nucleotide sequence ID" value="NZ_JAVDBT010000008.1"/>
</dbReference>
<evidence type="ECO:0000313" key="3">
    <source>
        <dbReference type="Proteomes" id="UP001239680"/>
    </source>
</evidence>
<organism evidence="2 3">
    <name type="scientific">Pseudogemmobacter lacusdianii</name>
    <dbReference type="NCBI Taxonomy" id="3069608"/>
    <lineage>
        <taxon>Bacteria</taxon>
        <taxon>Pseudomonadati</taxon>
        <taxon>Pseudomonadota</taxon>
        <taxon>Alphaproteobacteria</taxon>
        <taxon>Rhodobacterales</taxon>
        <taxon>Paracoccaceae</taxon>
        <taxon>Pseudogemmobacter</taxon>
    </lineage>
</organism>
<comment type="caution">
    <text evidence="2">The sequence shown here is derived from an EMBL/GenBank/DDBJ whole genome shotgun (WGS) entry which is preliminary data.</text>
</comment>
<keyword evidence="1" id="KW-0201">Cytochrome c-type biogenesis</keyword>
<dbReference type="Proteomes" id="UP001239680">
    <property type="component" value="Unassembled WGS sequence"/>
</dbReference>
<dbReference type="Gene3D" id="1.25.40.10">
    <property type="entry name" value="Tetratricopeptide repeat domain"/>
    <property type="match status" value="1"/>
</dbReference>
<dbReference type="SUPFAM" id="SSF48452">
    <property type="entry name" value="TPR-like"/>
    <property type="match status" value="1"/>
</dbReference>
<protein>
    <submittedName>
        <fullName evidence="2">C-type cytochrome biogenesis protein CcmI</fullName>
    </submittedName>
</protein>
<keyword evidence="3" id="KW-1185">Reference proteome</keyword>
<name>A0ABU0VY19_9RHOB</name>
<accession>A0ABU0VY19</accession>
<dbReference type="EMBL" id="JAVDBT010000008">
    <property type="protein sequence ID" value="MDQ2066632.1"/>
    <property type="molecule type" value="Genomic_DNA"/>
</dbReference>
<gene>
    <name evidence="2" type="primary">ccmI</name>
    <name evidence="2" type="ORF">Q9295_09615</name>
</gene>
<dbReference type="InterPro" id="IPR011990">
    <property type="entry name" value="TPR-like_helical_dom_sf"/>
</dbReference>
<sequence length="409" mass="43250">MDILWFWTLAGALALLVGAGLVRGMFGGAKLPEAQASRQKDIQIYRDQLTEVERDLARGTLSQTEAERVKAEIARRLIEADKAAGPAMSEGKATSPWIAVALVAGAMAGALVIYNRLGVPWYPDLPLAGRLAAADAAMASRPDQASAEAQVTPQITEPTGEYKELIDKLRAAVDPQTATDLQGLTLLVQNEAGLGNFPAARAAQARLITVKGEAASAEDHATYAEMLILAAGGYVSPQAEQALIATLSLDPQNGMARYFSGLMFVQAGRFDRGFVIWQQLLAESAPDARWMVPLRAQISDVAMRAGVTFELPDAPALPGPSASDIEAAAEMTAEERQQMVAGMVDGLMARLGSEGGTAEEWARLIGALATLGRKDEALAILTEAREIFGAHAADLALIETTAKTNGLSE</sequence>
<dbReference type="InterPro" id="IPR017560">
    <property type="entry name" value="Cyt_c_biogenesis_CcmI"/>
</dbReference>
<evidence type="ECO:0000256" key="1">
    <source>
        <dbReference type="ARBA" id="ARBA00022748"/>
    </source>
</evidence>
<proteinExistence type="predicted"/>
<evidence type="ECO:0000313" key="2">
    <source>
        <dbReference type="EMBL" id="MDQ2066632.1"/>
    </source>
</evidence>
<reference evidence="2 3" key="1">
    <citation type="submission" date="2023-08" db="EMBL/GenBank/DDBJ databases">
        <title>Characterization of two Paracoccaceae strains isolated from Phycosphere and proposal of Xinfangfangia lacusdiani sp. nov.</title>
        <authorList>
            <person name="Deng Y."/>
            <person name="Zhang Y.Q."/>
        </authorList>
    </citation>
    <scope>NUCLEOTIDE SEQUENCE [LARGE SCALE GENOMIC DNA]</scope>
    <source>
        <strain evidence="2 3">CPCC 101601</strain>
    </source>
</reference>